<reference evidence="1" key="1">
    <citation type="journal article" date="2021" name="Front. Microbiol.">
        <title>Comprehensive Comparative Genomics and Phenotyping of Methylobacterium Species.</title>
        <authorList>
            <person name="Alessa O."/>
            <person name="Ogura Y."/>
            <person name="Fujitani Y."/>
            <person name="Takami H."/>
            <person name="Hayashi T."/>
            <person name="Sahin N."/>
            <person name="Tani A."/>
        </authorList>
    </citation>
    <scope>NUCLEOTIDE SEQUENCE</scope>
    <source>
        <strain evidence="1">DSM 19015</strain>
    </source>
</reference>
<keyword evidence="2" id="KW-1185">Reference proteome</keyword>
<comment type="caution">
    <text evidence="1">The sequence shown here is derived from an EMBL/GenBank/DDBJ whole genome shotgun (WGS) entry which is preliminary data.</text>
</comment>
<reference evidence="1" key="2">
    <citation type="submission" date="2021-08" db="EMBL/GenBank/DDBJ databases">
        <authorList>
            <person name="Tani A."/>
            <person name="Ola A."/>
            <person name="Ogura Y."/>
            <person name="Katsura K."/>
            <person name="Hayashi T."/>
        </authorList>
    </citation>
    <scope>NUCLEOTIDE SEQUENCE</scope>
    <source>
        <strain evidence="1">DSM 19015</strain>
    </source>
</reference>
<sequence>MRTEVASGHNAATLDDHVEMIGGKMAVAMLAKFVADLDRSLKGEPIDTTGGRSVASDAHALIFHRRHVRVLRHFASVPELGDGHQVD</sequence>
<accession>A0ABQ4RW55</accession>
<protein>
    <submittedName>
        <fullName evidence="1">Uncharacterized protein</fullName>
    </submittedName>
</protein>
<evidence type="ECO:0000313" key="1">
    <source>
        <dbReference type="EMBL" id="GJD94423.1"/>
    </source>
</evidence>
<evidence type="ECO:0000313" key="2">
    <source>
        <dbReference type="Proteomes" id="UP001055125"/>
    </source>
</evidence>
<dbReference type="EMBL" id="BPQP01000023">
    <property type="protein sequence ID" value="GJD94423.1"/>
    <property type="molecule type" value="Genomic_DNA"/>
</dbReference>
<name>A0ABQ4RW55_9HYPH</name>
<gene>
    <name evidence="1" type="ORF">OCOJLMKI_1625</name>
</gene>
<dbReference type="Proteomes" id="UP001055125">
    <property type="component" value="Unassembled WGS sequence"/>
</dbReference>
<proteinExistence type="predicted"/>
<organism evidence="1 2">
    <name type="scientific">Methylobacterium iners</name>
    <dbReference type="NCBI Taxonomy" id="418707"/>
    <lineage>
        <taxon>Bacteria</taxon>
        <taxon>Pseudomonadati</taxon>
        <taxon>Pseudomonadota</taxon>
        <taxon>Alphaproteobacteria</taxon>
        <taxon>Hyphomicrobiales</taxon>
        <taxon>Methylobacteriaceae</taxon>
        <taxon>Methylobacterium</taxon>
    </lineage>
</organism>